<dbReference type="AlphaFoldDB" id="A0A4Q8A920"/>
<dbReference type="Pfam" id="PF00724">
    <property type="entry name" value="Oxidored_FMN"/>
    <property type="match status" value="1"/>
</dbReference>
<dbReference type="CDD" id="cd02932">
    <property type="entry name" value="OYE_YqiM_FMN"/>
    <property type="match status" value="1"/>
</dbReference>
<comment type="cofactor">
    <cofactor evidence="1">
        <name>FMN</name>
        <dbReference type="ChEBI" id="CHEBI:58210"/>
    </cofactor>
</comment>
<dbReference type="InterPro" id="IPR013785">
    <property type="entry name" value="Aldolase_TIM"/>
</dbReference>
<dbReference type="GO" id="GO:0050661">
    <property type="term" value="F:NADP binding"/>
    <property type="evidence" value="ECO:0007669"/>
    <property type="project" value="InterPro"/>
</dbReference>
<reference evidence="7 8" key="1">
    <citation type="submission" date="2019-02" db="EMBL/GenBank/DDBJ databases">
        <title>Sequencing the genomes of 1000 actinobacteria strains.</title>
        <authorList>
            <person name="Klenk H.-P."/>
        </authorList>
    </citation>
    <scope>NUCLEOTIDE SEQUENCE [LARGE SCALE GENOMIC DNA]</scope>
    <source>
        <strain evidence="7 8">DSM 17364</strain>
    </source>
</reference>
<dbReference type="InterPro" id="IPR001155">
    <property type="entry name" value="OxRdtase_FMN_N"/>
</dbReference>
<keyword evidence="3" id="KW-0288">FMN</keyword>
<gene>
    <name evidence="7" type="ORF">EV380_0038</name>
</gene>
<dbReference type="GO" id="GO:0003959">
    <property type="term" value="F:NADPH dehydrogenase activity"/>
    <property type="evidence" value="ECO:0007669"/>
    <property type="project" value="InterPro"/>
</dbReference>
<keyword evidence="4" id="KW-0521">NADP</keyword>
<evidence type="ECO:0000259" key="6">
    <source>
        <dbReference type="Pfam" id="PF00724"/>
    </source>
</evidence>
<dbReference type="PANTHER" id="PTHR43303:SF4">
    <property type="entry name" value="NADPH DEHYDROGENASE C23G7.10C-RELATED"/>
    <property type="match status" value="1"/>
</dbReference>
<evidence type="ECO:0000256" key="3">
    <source>
        <dbReference type="ARBA" id="ARBA00022643"/>
    </source>
</evidence>
<evidence type="ECO:0000313" key="8">
    <source>
        <dbReference type="Proteomes" id="UP000292685"/>
    </source>
</evidence>
<sequence length="380" mass="40671">MRNTRVASAVGLHVSILFEPVTLSTNNGGFTLRNRAVVAPMCQYSVDAEDGVPTDWHLSHLGALAAGGFGLVIAEASAVNPAGRISPRDTGLWNEDQQEAWSRIVDLVHANGAAAGLQLAHAGAKASTWPMLPDFGDGSVPLADGGWTTVSASVTDIFGYAENRELSAEEIDGIVQDWADAARRADSAGFDMIQIHAAHGYLLHQFLSPLVNRRTDEYGGSYENRTRLVKEVVAAVREVWPAEKVLGIRFSGTDWVDDGWTLRETVQLSRELREMGVITFDLSSSGIGPYRGPRTGPGYQTPLAAAVKEGLEGTDAFVTAVGGVTTGVQAEHILATGQADGVAIARAALVNPHWAAVAASELEVPRMENPRAQQLWRGRW</sequence>
<dbReference type="Proteomes" id="UP000292685">
    <property type="component" value="Unassembled WGS sequence"/>
</dbReference>
<accession>A0A4Q8A920</accession>
<comment type="caution">
    <text evidence="7">The sequence shown here is derived from an EMBL/GenBank/DDBJ whole genome shotgun (WGS) entry which is preliminary data.</text>
</comment>
<dbReference type="GO" id="GO:0010181">
    <property type="term" value="F:FMN binding"/>
    <property type="evidence" value="ECO:0007669"/>
    <property type="project" value="InterPro"/>
</dbReference>
<evidence type="ECO:0000256" key="5">
    <source>
        <dbReference type="ARBA" id="ARBA00023002"/>
    </source>
</evidence>
<dbReference type="SUPFAM" id="SSF51395">
    <property type="entry name" value="FMN-linked oxidoreductases"/>
    <property type="match status" value="1"/>
</dbReference>
<proteinExistence type="predicted"/>
<feature type="domain" description="NADH:flavin oxidoreductase/NADH oxidase N-terminal" evidence="6">
    <location>
        <begin position="17"/>
        <end position="362"/>
    </location>
</feature>
<evidence type="ECO:0000313" key="7">
    <source>
        <dbReference type="EMBL" id="RZU60508.1"/>
    </source>
</evidence>
<organism evidence="7 8">
    <name type="scientific">Zhihengliuella halotolerans</name>
    <dbReference type="NCBI Taxonomy" id="370736"/>
    <lineage>
        <taxon>Bacteria</taxon>
        <taxon>Bacillati</taxon>
        <taxon>Actinomycetota</taxon>
        <taxon>Actinomycetes</taxon>
        <taxon>Micrococcales</taxon>
        <taxon>Micrococcaceae</taxon>
        <taxon>Zhihengliuella</taxon>
    </lineage>
</organism>
<dbReference type="PANTHER" id="PTHR43303">
    <property type="entry name" value="NADPH DEHYDROGENASE C23G7.10C-RELATED"/>
    <property type="match status" value="1"/>
</dbReference>
<protein>
    <submittedName>
        <fullName evidence="7">2,4-dienoyl-CoA reductase-like NADH-dependent reductase (Old Yellow Enzyme family)</fullName>
    </submittedName>
</protein>
<dbReference type="EMBL" id="SHLA01000001">
    <property type="protein sequence ID" value="RZU60508.1"/>
    <property type="molecule type" value="Genomic_DNA"/>
</dbReference>
<evidence type="ECO:0000256" key="2">
    <source>
        <dbReference type="ARBA" id="ARBA00022630"/>
    </source>
</evidence>
<dbReference type="InterPro" id="IPR044152">
    <property type="entry name" value="YqjM-like"/>
</dbReference>
<keyword evidence="8" id="KW-1185">Reference proteome</keyword>
<keyword evidence="2" id="KW-0285">Flavoprotein</keyword>
<evidence type="ECO:0000256" key="1">
    <source>
        <dbReference type="ARBA" id="ARBA00001917"/>
    </source>
</evidence>
<dbReference type="Gene3D" id="3.20.20.70">
    <property type="entry name" value="Aldolase class I"/>
    <property type="match status" value="1"/>
</dbReference>
<keyword evidence="5" id="KW-0560">Oxidoreductase</keyword>
<evidence type="ECO:0000256" key="4">
    <source>
        <dbReference type="ARBA" id="ARBA00022857"/>
    </source>
</evidence>
<name>A0A4Q8A920_9MICC</name>